<dbReference type="RefSeq" id="WP_183806833.1">
    <property type="nucleotide sequence ID" value="NZ_JACIEE010000007.1"/>
</dbReference>
<keyword evidence="3" id="KW-1185">Reference proteome</keyword>
<dbReference type="Proteomes" id="UP000574761">
    <property type="component" value="Unassembled WGS sequence"/>
</dbReference>
<reference evidence="2 3" key="1">
    <citation type="submission" date="2020-08" db="EMBL/GenBank/DDBJ databases">
        <title>Genomic Encyclopedia of Type Strains, Phase IV (KMG-IV): sequencing the most valuable type-strain genomes for metagenomic binning, comparative biology and taxonomic classification.</title>
        <authorList>
            <person name="Goeker M."/>
        </authorList>
    </citation>
    <scope>NUCLEOTIDE SEQUENCE [LARGE SCALE GENOMIC DNA]</scope>
    <source>
        <strain evidence="2 3">DSM 100211</strain>
    </source>
</reference>
<dbReference type="EMBL" id="JACIEE010000007">
    <property type="protein sequence ID" value="MBB3978603.1"/>
    <property type="molecule type" value="Genomic_DNA"/>
</dbReference>
<dbReference type="PANTHER" id="PTHR34075">
    <property type="entry name" value="BLR3430 PROTEIN"/>
    <property type="match status" value="1"/>
</dbReference>
<comment type="caution">
    <text evidence="2">The sequence shown here is derived from an EMBL/GenBank/DDBJ whole genome shotgun (WGS) entry which is preliminary data.</text>
</comment>
<dbReference type="InterPro" id="IPR002878">
    <property type="entry name" value="ChsH2_C"/>
</dbReference>
<protein>
    <recommendedName>
        <fullName evidence="1">ChsH2 C-terminal OB-fold domain-containing protein</fullName>
    </recommendedName>
</protein>
<gene>
    <name evidence="2" type="ORF">GGQ64_003837</name>
</gene>
<sequence>MNQGLDYPLPHEDQDNREFVATWRNEGRIVLQQAAVGGRPYFYPRPMCPYTGSADLISVPASGRGRIVSYALVHRPNHPAFNEEVPIILAEIALVEGAVLLGRIICEDSDKVASGLAVDVLPPEDARRYPLPTFRLAETKDA</sequence>
<dbReference type="InterPro" id="IPR052513">
    <property type="entry name" value="Thioester_dehydratase-like"/>
</dbReference>
<dbReference type="PANTHER" id="PTHR34075:SF5">
    <property type="entry name" value="BLR3430 PROTEIN"/>
    <property type="match status" value="1"/>
</dbReference>
<dbReference type="InterPro" id="IPR012340">
    <property type="entry name" value="NA-bd_OB-fold"/>
</dbReference>
<accession>A0A7W6GKV8</accession>
<dbReference type="AlphaFoldDB" id="A0A7W6GKV8"/>
<evidence type="ECO:0000259" key="1">
    <source>
        <dbReference type="Pfam" id="PF01796"/>
    </source>
</evidence>
<proteinExistence type="predicted"/>
<dbReference type="SUPFAM" id="SSF50249">
    <property type="entry name" value="Nucleic acid-binding proteins"/>
    <property type="match status" value="1"/>
</dbReference>
<name>A0A7W6GKV8_9HYPH</name>
<organism evidence="2 3">
    <name type="scientific">Mycoplana azooxidifex</name>
    <dbReference type="NCBI Taxonomy" id="1636188"/>
    <lineage>
        <taxon>Bacteria</taxon>
        <taxon>Pseudomonadati</taxon>
        <taxon>Pseudomonadota</taxon>
        <taxon>Alphaproteobacteria</taxon>
        <taxon>Hyphomicrobiales</taxon>
        <taxon>Rhizobiaceae</taxon>
        <taxon>Mycoplana</taxon>
    </lineage>
</organism>
<feature type="domain" description="ChsH2 C-terminal OB-fold" evidence="1">
    <location>
        <begin position="59"/>
        <end position="119"/>
    </location>
</feature>
<evidence type="ECO:0000313" key="2">
    <source>
        <dbReference type="EMBL" id="MBB3978603.1"/>
    </source>
</evidence>
<evidence type="ECO:0000313" key="3">
    <source>
        <dbReference type="Proteomes" id="UP000574761"/>
    </source>
</evidence>
<dbReference type="Pfam" id="PF01796">
    <property type="entry name" value="OB_ChsH2_C"/>
    <property type="match status" value="1"/>
</dbReference>